<dbReference type="AlphaFoldDB" id="E6YIV9"/>
<evidence type="ECO:0000313" key="2">
    <source>
        <dbReference type="Proteomes" id="UP000009101"/>
    </source>
</evidence>
<keyword evidence="2" id="KW-1185">Reference proteome</keyword>
<evidence type="ECO:0000313" key="1">
    <source>
        <dbReference type="EMBL" id="CBI76797.1"/>
    </source>
</evidence>
<sequence length="50" mass="5863">MGTFGTMMILVGIYLNSKYYDWSQSEGIWMKSTDMVFMIKNLLLCDIKNM</sequence>
<dbReference type="KEGG" id="bcd:BARCL_1116"/>
<name>E6YIV9_BARC7</name>
<dbReference type="EMBL" id="FN645454">
    <property type="protein sequence ID" value="CBI76797.1"/>
    <property type="molecule type" value="Genomic_DNA"/>
</dbReference>
<dbReference type="Proteomes" id="UP000009101">
    <property type="component" value="Chromosome"/>
</dbReference>
<organism evidence="1 2">
    <name type="scientific">Bartonella clarridgeiae (strain CCUG 45776 / CIP 104772 / 73)</name>
    <dbReference type="NCBI Taxonomy" id="696125"/>
    <lineage>
        <taxon>Bacteria</taxon>
        <taxon>Pseudomonadati</taxon>
        <taxon>Pseudomonadota</taxon>
        <taxon>Alphaproteobacteria</taxon>
        <taxon>Hyphomicrobiales</taxon>
        <taxon>Bartonellaceae</taxon>
        <taxon>Bartonella</taxon>
    </lineage>
</organism>
<dbReference type="STRING" id="696125.BARCL_1116"/>
<gene>
    <name evidence="1" type="ordered locus">BARCL_1116</name>
</gene>
<accession>E6YIV9</accession>
<reference evidence="1 2" key="2">
    <citation type="journal article" date="2011" name="PLoS Genet.">
        <title>Parallel evolution of a type IV secretion system in radiating lineages of the host-restricted bacterial pathogen Bartonella.</title>
        <authorList>
            <person name="Engel P."/>
            <person name="Salzburger W."/>
            <person name="Liesch M."/>
            <person name="Chang C.C."/>
            <person name="Maruyama S."/>
            <person name="Lanz C."/>
            <person name="Calteau A."/>
            <person name="Lajus A."/>
            <person name="Medigue C."/>
            <person name="Schuster S.C."/>
            <person name="Dehio C."/>
        </authorList>
    </citation>
    <scope>NUCLEOTIDE SEQUENCE [LARGE SCALE GENOMIC DNA]</scope>
    <source>
        <strain evidence="2">CIP 104772 / 73</strain>
    </source>
</reference>
<reference evidence="2" key="1">
    <citation type="submission" date="2009-11" db="EMBL/GenBank/DDBJ databases">
        <title>Genome sequencing of Bartonella species and comparative genomics.</title>
        <authorList>
            <person name="Engel P."/>
            <person name="Salzburger W."/>
            <person name="Marius L."/>
            <person name="Chao-Chin C."/>
            <person name="Soichi M."/>
            <person name="Christa L."/>
            <person name="Alexandra C."/>
            <person name="Aurelie L."/>
            <person name="Claudine M."/>
            <person name="Stephan S.C."/>
            <person name="Christoph D."/>
        </authorList>
    </citation>
    <scope>NUCLEOTIDE SEQUENCE [LARGE SCALE GENOMIC DNA]</scope>
    <source>
        <strain evidence="2">CIP 104772 / 73</strain>
    </source>
</reference>
<protein>
    <submittedName>
        <fullName evidence="1">Exopolyphosphatase</fullName>
    </submittedName>
</protein>
<dbReference type="HOGENOM" id="CLU_3114949_0_0_5"/>
<proteinExistence type="predicted"/>